<feature type="compositionally biased region" description="Polar residues" evidence="2">
    <location>
        <begin position="560"/>
        <end position="573"/>
    </location>
</feature>
<feature type="compositionally biased region" description="Basic and acidic residues" evidence="2">
    <location>
        <begin position="330"/>
        <end position="342"/>
    </location>
</feature>
<feature type="region of interest" description="Disordered" evidence="2">
    <location>
        <begin position="330"/>
        <end position="354"/>
    </location>
</feature>
<dbReference type="Proteomes" id="UP000008068">
    <property type="component" value="Unassembled WGS sequence"/>
</dbReference>
<reference evidence="4" key="1">
    <citation type="submission" date="2011-07" db="EMBL/GenBank/DDBJ databases">
        <authorList>
            <consortium name="Caenorhabditis brenneri Sequencing and Analysis Consortium"/>
            <person name="Wilson R.K."/>
        </authorList>
    </citation>
    <scope>NUCLEOTIDE SEQUENCE [LARGE SCALE GENOMIC DNA]</scope>
    <source>
        <strain evidence="4">PB2801</strain>
    </source>
</reference>
<feature type="region of interest" description="Disordered" evidence="2">
    <location>
        <begin position="452"/>
        <end position="576"/>
    </location>
</feature>
<evidence type="ECO:0000313" key="3">
    <source>
        <dbReference type="EMBL" id="EGT44607.1"/>
    </source>
</evidence>
<dbReference type="EMBL" id="GL380058">
    <property type="protein sequence ID" value="EGT44607.1"/>
    <property type="molecule type" value="Genomic_DNA"/>
</dbReference>
<feature type="compositionally biased region" description="Low complexity" evidence="2">
    <location>
        <begin position="543"/>
        <end position="559"/>
    </location>
</feature>
<sequence length="931" mass="105115">MNAQLNSREQDSPGRPSDTQKPPIPPRKKTMQGVLERLAHLKQVQQQNGSRSVEAPGSTKDQDHVTAQTQKDTSSSSPTPGAQVLTSEEIMKIQKHVQAFLNSYFADQHELNENPMSSKVEVDLQVQASKQTDTAKFDNFPTQAQNQTQSCPKIPENPATAQTQSTCQLATQASNQERQVVTRHTAQTQEDSSRTSETHRANAVPDVQPSTEAQTPSYFSKLVYVQSKIKSMELSMAKGQFEKWNAILPIDHVAMEMYFKKRLEDYTKSQGVELRDVVITPIRFSRSPADAQAHYEALLAEFKNTYQTQAAANPMPVQNTISTQDQYELTAKDSSRSNETLKTKAAPNVQPSTEAQTPSHILKLAYVQSKIKQMELSMAKVQFEKWNAILPIDHVSMEVYIKKRLEDYTKSQGVELRDVVITPIRFSKSPADAQAHYEALLAEFRNTYRTQAAGAQAKGDHQAQPPKQTEPLIQAPPQDPVQTQSTSEKTENPAPTQTQVSNQEGQAGAKNRTSLSNIPMRCSETQNSTQDNIPVQTQKDTSQQPADTQEAPQAQPPAQDSIQSETPPQSKPQTPHPKLAYVQSTVKVNEVALAKFQVAYYPQCNSHYWKITEKRFVESMKSFAKNYGVDPQDVAINPVPLAKSRDEAQRQFELLFYMAHDRDHFKIAKRTAAEVISLQGYLVQDQIALLKKELAETRASQNQTLKEFNAKSVENQLLKTQLCKEERTSILLRASLEESEQEVERLRKELQAKSELEVKKTIAEEEAKAQRHVEVSTAIQTTVQEAIKMMAENKAKAEVEEKTKIEAKAQIYAEAYVKAKAEAKNKAKSAPLCCSQLSSCARTLPEVQTQVHIKNLYRVTDQLMKSHRNSSQKYQEQIRCLNYDIQKLKKEVAEKDEKILEMQKALWKVIDEREEEKMDVVKLRMQLCSDW</sequence>
<gene>
    <name evidence="3" type="ORF">CAEBREN_01512</name>
</gene>
<organism evidence="4">
    <name type="scientific">Caenorhabditis brenneri</name>
    <name type="common">Nematode worm</name>
    <dbReference type="NCBI Taxonomy" id="135651"/>
    <lineage>
        <taxon>Eukaryota</taxon>
        <taxon>Metazoa</taxon>
        <taxon>Ecdysozoa</taxon>
        <taxon>Nematoda</taxon>
        <taxon>Chromadorea</taxon>
        <taxon>Rhabditida</taxon>
        <taxon>Rhabditina</taxon>
        <taxon>Rhabditomorpha</taxon>
        <taxon>Rhabditoidea</taxon>
        <taxon>Rhabditidae</taxon>
        <taxon>Peloderinae</taxon>
        <taxon>Caenorhabditis</taxon>
    </lineage>
</organism>
<feature type="compositionally biased region" description="Polar residues" evidence="2">
    <location>
        <begin position="480"/>
        <end position="542"/>
    </location>
</feature>
<proteinExistence type="predicted"/>
<keyword evidence="1" id="KW-0175">Coiled coil</keyword>
<feature type="compositionally biased region" description="Basic and acidic residues" evidence="2">
    <location>
        <begin position="191"/>
        <end position="200"/>
    </location>
</feature>
<evidence type="ECO:0000256" key="1">
    <source>
        <dbReference type="SAM" id="Coils"/>
    </source>
</evidence>
<dbReference type="AlphaFoldDB" id="G0P454"/>
<feature type="compositionally biased region" description="Polar residues" evidence="2">
    <location>
        <begin position="141"/>
        <end position="151"/>
    </location>
</feature>
<dbReference type="HOGENOM" id="CLU_009312_0_0_1"/>
<feature type="region of interest" description="Disordered" evidence="2">
    <location>
        <begin position="1"/>
        <end position="82"/>
    </location>
</feature>
<dbReference type="InParanoid" id="G0P454"/>
<keyword evidence="4" id="KW-1185">Reference proteome</keyword>
<feature type="region of interest" description="Disordered" evidence="2">
    <location>
        <begin position="141"/>
        <end position="212"/>
    </location>
</feature>
<accession>G0P454</accession>
<name>G0P454_CAEBE</name>
<protein>
    <submittedName>
        <fullName evidence="3">Uncharacterized protein</fullName>
    </submittedName>
</protein>
<feature type="coiled-coil region" evidence="1">
    <location>
        <begin position="871"/>
        <end position="905"/>
    </location>
</feature>
<feature type="compositionally biased region" description="Polar residues" evidence="2">
    <location>
        <begin position="159"/>
        <end position="190"/>
    </location>
</feature>
<feature type="coiled-coil region" evidence="1">
    <location>
        <begin position="691"/>
        <end position="766"/>
    </location>
</feature>
<evidence type="ECO:0000313" key="4">
    <source>
        <dbReference type="Proteomes" id="UP000008068"/>
    </source>
</evidence>
<evidence type="ECO:0000256" key="2">
    <source>
        <dbReference type="SAM" id="MobiDB-lite"/>
    </source>
</evidence>
<feature type="compositionally biased region" description="Polar residues" evidence="2">
    <location>
        <begin position="65"/>
        <end position="82"/>
    </location>
</feature>